<proteinExistence type="predicted"/>
<reference evidence="1 2" key="1">
    <citation type="submission" date="2024-04" db="EMBL/GenBank/DDBJ databases">
        <authorList>
            <consortium name="Genoscope - CEA"/>
            <person name="William W."/>
        </authorList>
    </citation>
    <scope>NUCLEOTIDE SEQUENCE [LARGE SCALE GENOMIC DNA]</scope>
</reference>
<sequence>MILGGVVGGQRGVAFGGILGIFLGYAISDDYPSLIDVIKRLTDEEKKELWMKCREHFGVATRETLNTVIDTEEKKVAFLKFLKRTVKEVKRT</sequence>
<accession>A0AAV2HGN2</accession>
<organism evidence="1 2">
    <name type="scientific">Lymnaea stagnalis</name>
    <name type="common">Great pond snail</name>
    <name type="synonym">Helix stagnalis</name>
    <dbReference type="NCBI Taxonomy" id="6523"/>
    <lineage>
        <taxon>Eukaryota</taxon>
        <taxon>Metazoa</taxon>
        <taxon>Spiralia</taxon>
        <taxon>Lophotrochozoa</taxon>
        <taxon>Mollusca</taxon>
        <taxon>Gastropoda</taxon>
        <taxon>Heterobranchia</taxon>
        <taxon>Euthyneura</taxon>
        <taxon>Panpulmonata</taxon>
        <taxon>Hygrophila</taxon>
        <taxon>Lymnaeoidea</taxon>
        <taxon>Lymnaeidae</taxon>
        <taxon>Lymnaea</taxon>
    </lineage>
</organism>
<keyword evidence="2" id="KW-1185">Reference proteome</keyword>
<dbReference type="AlphaFoldDB" id="A0AAV2HGN2"/>
<evidence type="ECO:0000313" key="2">
    <source>
        <dbReference type="Proteomes" id="UP001497497"/>
    </source>
</evidence>
<protein>
    <submittedName>
        <fullName evidence="1">Uncharacterized protein</fullName>
    </submittedName>
</protein>
<dbReference type="Proteomes" id="UP001497497">
    <property type="component" value="Unassembled WGS sequence"/>
</dbReference>
<dbReference type="EMBL" id="CAXITT010000126">
    <property type="protein sequence ID" value="CAL1532859.1"/>
    <property type="molecule type" value="Genomic_DNA"/>
</dbReference>
<gene>
    <name evidence="1" type="ORF">GSLYS_00006877001</name>
</gene>
<name>A0AAV2HGN2_LYMST</name>
<comment type="caution">
    <text evidence="1">The sequence shown here is derived from an EMBL/GenBank/DDBJ whole genome shotgun (WGS) entry which is preliminary data.</text>
</comment>
<evidence type="ECO:0000313" key="1">
    <source>
        <dbReference type="EMBL" id="CAL1532859.1"/>
    </source>
</evidence>